<dbReference type="InterPro" id="IPR010275">
    <property type="entry name" value="MepK"/>
</dbReference>
<keyword evidence="8" id="KW-0482">Metalloprotease</keyword>
<evidence type="ECO:0000256" key="3">
    <source>
        <dbReference type="ARBA" id="ARBA00022670"/>
    </source>
</evidence>
<evidence type="ECO:0000256" key="5">
    <source>
        <dbReference type="ARBA" id="ARBA00022729"/>
    </source>
</evidence>
<accession>A0A330LJV9</accession>
<keyword evidence="7" id="KW-0862">Zinc</keyword>
<evidence type="ECO:0000256" key="11">
    <source>
        <dbReference type="ARBA" id="ARBA00093666"/>
    </source>
</evidence>
<dbReference type="Gene3D" id="3.30.1380.10">
    <property type="match status" value="1"/>
</dbReference>
<dbReference type="RefSeq" id="WP_174216897.1">
    <property type="nucleotide sequence ID" value="NZ_LS483250.1"/>
</dbReference>
<dbReference type="GO" id="GO:0006508">
    <property type="term" value="P:proteolysis"/>
    <property type="evidence" value="ECO:0007669"/>
    <property type="project" value="UniProtKB-KW"/>
</dbReference>
<comment type="cofactor">
    <cofactor evidence="1">
        <name>Zn(2+)</name>
        <dbReference type="ChEBI" id="CHEBI:29105"/>
    </cofactor>
</comment>
<evidence type="ECO:0000256" key="8">
    <source>
        <dbReference type="ARBA" id="ARBA00023049"/>
    </source>
</evidence>
<keyword evidence="5" id="KW-0732">Signal</keyword>
<dbReference type="InterPro" id="IPR009045">
    <property type="entry name" value="Zn_M74/Hedgehog-like"/>
</dbReference>
<protein>
    <recommendedName>
        <fullName evidence="11">Murein endopeptidase K</fullName>
    </recommendedName>
</protein>
<evidence type="ECO:0000256" key="6">
    <source>
        <dbReference type="ARBA" id="ARBA00022801"/>
    </source>
</evidence>
<dbReference type="EMBL" id="LS483250">
    <property type="protein sequence ID" value="SQD77344.1"/>
    <property type="molecule type" value="Genomic_DNA"/>
</dbReference>
<dbReference type="GO" id="GO:0008237">
    <property type="term" value="F:metallopeptidase activity"/>
    <property type="evidence" value="ECO:0007669"/>
    <property type="project" value="UniProtKB-KW"/>
</dbReference>
<evidence type="ECO:0000256" key="7">
    <source>
        <dbReference type="ARBA" id="ARBA00022833"/>
    </source>
</evidence>
<dbReference type="PANTHER" id="PTHR37425:SF1">
    <property type="entry name" value="OUTER MEMBRANE PROTEIN"/>
    <property type="match status" value="1"/>
</dbReference>
<dbReference type="PANTHER" id="PTHR37425">
    <property type="match status" value="1"/>
</dbReference>
<reference evidence="13" key="1">
    <citation type="submission" date="2018-05" db="EMBL/GenBank/DDBJ databases">
        <authorList>
            <person name="Cea G.-C."/>
            <person name="William W."/>
        </authorList>
    </citation>
    <scope>NUCLEOTIDE SEQUENCE [LARGE SCALE GENOMIC DNA]</scope>
    <source>
        <strain evidence="13">DB21MT 5</strain>
    </source>
</reference>
<evidence type="ECO:0000313" key="12">
    <source>
        <dbReference type="EMBL" id="SQD77344.1"/>
    </source>
</evidence>
<comment type="pathway">
    <text evidence="2">Cell wall biogenesis; cell wall polysaccharide biosynthesis.</text>
</comment>
<keyword evidence="3" id="KW-0645">Protease</keyword>
<keyword evidence="4" id="KW-0479">Metal-binding</keyword>
<evidence type="ECO:0000256" key="4">
    <source>
        <dbReference type="ARBA" id="ARBA00022723"/>
    </source>
</evidence>
<dbReference type="SUPFAM" id="SSF55166">
    <property type="entry name" value="Hedgehog/DD-peptidase"/>
    <property type="match status" value="1"/>
</dbReference>
<dbReference type="GO" id="GO:0046872">
    <property type="term" value="F:metal ion binding"/>
    <property type="evidence" value="ECO:0007669"/>
    <property type="project" value="UniProtKB-KW"/>
</dbReference>
<evidence type="ECO:0000256" key="10">
    <source>
        <dbReference type="ARBA" id="ARBA00093448"/>
    </source>
</evidence>
<gene>
    <name evidence="12" type="ORF">MORIYA_0866</name>
</gene>
<dbReference type="Pfam" id="PF05951">
    <property type="entry name" value="Peptidase_M15_2"/>
    <property type="match status" value="1"/>
</dbReference>
<dbReference type="Proteomes" id="UP000250163">
    <property type="component" value="Chromosome MORIYA"/>
</dbReference>
<dbReference type="KEGG" id="mya:MORIYA_0866"/>
<sequence length="180" mass="20293">MSIVCPTRRKVLIGLGGLAAYSVMPVQASQSVLGIKKLGFYNIHTRERSEGNFWIDGLYQQNTLENFSHLLRDHRQNLSAPMDKRLYELLYQLNKTLNVADEFHVISGYRSPKTNEMLARKSSAVATKSYHMRGMAIDIAIPDVNISHLRDAAISLKLGGVGYYPKSGFVHVDTGRVRIW</sequence>
<evidence type="ECO:0000256" key="9">
    <source>
        <dbReference type="ARBA" id="ARBA00023316"/>
    </source>
</evidence>
<comment type="similarity">
    <text evidence="10">Belongs to the peptidase M15 family.</text>
</comment>
<keyword evidence="6" id="KW-0378">Hydrolase</keyword>
<evidence type="ECO:0000256" key="2">
    <source>
        <dbReference type="ARBA" id="ARBA00004776"/>
    </source>
</evidence>
<evidence type="ECO:0000313" key="13">
    <source>
        <dbReference type="Proteomes" id="UP000250163"/>
    </source>
</evidence>
<dbReference type="AlphaFoldDB" id="A0A330LJV9"/>
<keyword evidence="9" id="KW-0961">Cell wall biogenesis/degradation</keyword>
<keyword evidence="13" id="KW-1185">Reference proteome</keyword>
<organism evidence="12 13">
    <name type="scientific">Moritella yayanosii</name>
    <dbReference type="NCBI Taxonomy" id="69539"/>
    <lineage>
        <taxon>Bacteria</taxon>
        <taxon>Pseudomonadati</taxon>
        <taxon>Pseudomonadota</taxon>
        <taxon>Gammaproteobacteria</taxon>
        <taxon>Alteromonadales</taxon>
        <taxon>Moritellaceae</taxon>
        <taxon>Moritella</taxon>
    </lineage>
</organism>
<evidence type="ECO:0000256" key="1">
    <source>
        <dbReference type="ARBA" id="ARBA00001947"/>
    </source>
</evidence>
<proteinExistence type="inferred from homology"/>
<dbReference type="CDD" id="cd14844">
    <property type="entry name" value="Zn-DD-carboxypeptidase_like"/>
    <property type="match status" value="1"/>
</dbReference>
<dbReference type="GO" id="GO:0071555">
    <property type="term" value="P:cell wall organization"/>
    <property type="evidence" value="ECO:0007669"/>
    <property type="project" value="UniProtKB-KW"/>
</dbReference>
<name>A0A330LJV9_9GAMM</name>